<dbReference type="GO" id="GO:0046872">
    <property type="term" value="F:metal ion binding"/>
    <property type="evidence" value="ECO:0007669"/>
    <property type="project" value="UniProtKB-KW"/>
</dbReference>
<organism evidence="5">
    <name type="scientific">Oikopleura dioica</name>
    <name type="common">Tunicate</name>
    <dbReference type="NCBI Taxonomy" id="34765"/>
    <lineage>
        <taxon>Eukaryota</taxon>
        <taxon>Metazoa</taxon>
        <taxon>Chordata</taxon>
        <taxon>Tunicata</taxon>
        <taxon>Appendicularia</taxon>
        <taxon>Copelata</taxon>
        <taxon>Oikopleuridae</taxon>
        <taxon>Oikopleura</taxon>
    </lineage>
</organism>
<keyword evidence="4" id="KW-0460">Magnesium</keyword>
<dbReference type="GO" id="GO:0003924">
    <property type="term" value="F:GTPase activity"/>
    <property type="evidence" value="ECO:0007669"/>
    <property type="project" value="InterPro"/>
</dbReference>
<evidence type="ECO:0000256" key="2">
    <source>
        <dbReference type="ARBA" id="ARBA00023134"/>
    </source>
</evidence>
<evidence type="ECO:0000313" key="6">
    <source>
        <dbReference type="Proteomes" id="UP000001307"/>
    </source>
</evidence>
<dbReference type="InParanoid" id="E4XDT4"/>
<dbReference type="InterPro" id="IPR006689">
    <property type="entry name" value="Small_GTPase_ARF/SAR"/>
</dbReference>
<dbReference type="Pfam" id="PF00025">
    <property type="entry name" value="Arf"/>
    <property type="match status" value="1"/>
</dbReference>
<dbReference type="GO" id="GO:0005525">
    <property type="term" value="F:GTP binding"/>
    <property type="evidence" value="ECO:0007669"/>
    <property type="project" value="UniProtKB-KW"/>
</dbReference>
<dbReference type="OrthoDB" id="6228084at2759"/>
<evidence type="ECO:0000256" key="4">
    <source>
        <dbReference type="PIRSR" id="PIRSR606689-2"/>
    </source>
</evidence>
<evidence type="ECO:0000256" key="1">
    <source>
        <dbReference type="ARBA" id="ARBA00022741"/>
    </source>
</evidence>
<accession>E4XDT4</accession>
<gene>
    <name evidence="5" type="ORF">GSOID_T00008332001</name>
</gene>
<dbReference type="SUPFAM" id="SSF52540">
    <property type="entry name" value="P-loop containing nucleoside triphosphate hydrolases"/>
    <property type="match status" value="1"/>
</dbReference>
<feature type="binding site" evidence="3">
    <location>
        <begin position="23"/>
        <end position="30"/>
    </location>
    <ligand>
        <name>GTP</name>
        <dbReference type="ChEBI" id="CHEBI:37565"/>
    </ligand>
</feature>
<feature type="binding site" evidence="4">
    <location>
        <position position="47"/>
    </location>
    <ligand>
        <name>Mg(2+)</name>
        <dbReference type="ChEBI" id="CHEBI:18420"/>
    </ligand>
</feature>
<dbReference type="AlphaFoldDB" id="E4XDT4"/>
<proteinExistence type="predicted"/>
<dbReference type="InterPro" id="IPR027417">
    <property type="entry name" value="P-loop_NTPase"/>
</dbReference>
<name>E4XDT4_OIKDI</name>
<feature type="binding site" evidence="3">
    <location>
        <position position="71"/>
    </location>
    <ligand>
        <name>GTP</name>
        <dbReference type="ChEBI" id="CHEBI:37565"/>
    </ligand>
</feature>
<keyword evidence="6" id="KW-1185">Reference proteome</keyword>
<keyword evidence="2 3" id="KW-0342">GTP-binding</keyword>
<keyword evidence="4" id="KW-0479">Metal-binding</keyword>
<evidence type="ECO:0000256" key="3">
    <source>
        <dbReference type="PIRSR" id="PIRSR606689-1"/>
    </source>
</evidence>
<protein>
    <submittedName>
        <fullName evidence="5">Uncharacterized protein</fullName>
    </submittedName>
</protein>
<dbReference type="Gene3D" id="3.40.50.300">
    <property type="entry name" value="P-loop containing nucleotide triphosphate hydrolases"/>
    <property type="match status" value="1"/>
</dbReference>
<keyword evidence="1 3" id="KW-0547">Nucleotide-binding</keyword>
<dbReference type="PANTHER" id="PTHR11711">
    <property type="entry name" value="ADP RIBOSYLATION FACTOR-RELATED"/>
    <property type="match status" value="1"/>
</dbReference>
<dbReference type="SMART" id="SM00177">
    <property type="entry name" value="ARF"/>
    <property type="match status" value="1"/>
</dbReference>
<dbReference type="Proteomes" id="UP000001307">
    <property type="component" value="Unassembled WGS sequence"/>
</dbReference>
<reference evidence="5" key="1">
    <citation type="journal article" date="2010" name="Science">
        <title>Plasticity of animal genome architecture unmasked by rapid evolution of a pelagic tunicate.</title>
        <authorList>
            <person name="Denoeud F."/>
            <person name="Henriet S."/>
            <person name="Mungpakdee S."/>
            <person name="Aury J.M."/>
            <person name="Da Silva C."/>
            <person name="Brinkmann H."/>
            <person name="Mikhaleva J."/>
            <person name="Olsen L.C."/>
            <person name="Jubin C."/>
            <person name="Canestro C."/>
            <person name="Bouquet J.M."/>
            <person name="Danks G."/>
            <person name="Poulain J."/>
            <person name="Campsteijn C."/>
            <person name="Adamski M."/>
            <person name="Cross I."/>
            <person name="Yadetie F."/>
            <person name="Muffato M."/>
            <person name="Louis A."/>
            <person name="Butcher S."/>
            <person name="Tsagkogeorga G."/>
            <person name="Konrad A."/>
            <person name="Singh S."/>
            <person name="Jensen M.F."/>
            <person name="Cong E.H."/>
            <person name="Eikeseth-Otteraa H."/>
            <person name="Noel B."/>
            <person name="Anthouard V."/>
            <person name="Porcel B.M."/>
            <person name="Kachouri-Lafond R."/>
            <person name="Nishino A."/>
            <person name="Ugolini M."/>
            <person name="Chourrout P."/>
            <person name="Nishida H."/>
            <person name="Aasland R."/>
            <person name="Huzurbazar S."/>
            <person name="Westhof E."/>
            <person name="Delsuc F."/>
            <person name="Lehrach H."/>
            <person name="Reinhardt R."/>
            <person name="Weissenbach J."/>
            <person name="Roy S.W."/>
            <person name="Artiguenave F."/>
            <person name="Postlethwait J.H."/>
            <person name="Manak J.R."/>
            <person name="Thompson E.M."/>
            <person name="Jaillon O."/>
            <person name="Du Pasquier L."/>
            <person name="Boudinot P."/>
            <person name="Liberles D.A."/>
            <person name="Volff J.N."/>
            <person name="Philippe H."/>
            <person name="Lenhard B."/>
            <person name="Roest Crollius H."/>
            <person name="Wincker P."/>
            <person name="Chourrout D."/>
        </authorList>
    </citation>
    <scope>NUCLEOTIDE SEQUENCE [LARGE SCALE GENOMIC DNA]</scope>
</reference>
<dbReference type="InterPro" id="IPR024156">
    <property type="entry name" value="Small_GTPase_ARF"/>
</dbReference>
<evidence type="ECO:0000313" key="5">
    <source>
        <dbReference type="EMBL" id="CBY19323.1"/>
    </source>
</evidence>
<dbReference type="EMBL" id="FN653040">
    <property type="protein sequence ID" value="CBY19323.1"/>
    <property type="molecule type" value="Genomic_DNA"/>
</dbReference>
<feature type="binding site" evidence="4">
    <location>
        <position position="30"/>
    </location>
    <ligand>
        <name>Mg(2+)</name>
        <dbReference type="ChEBI" id="CHEBI:18420"/>
    </ligand>
</feature>
<dbReference type="PRINTS" id="PR00449">
    <property type="entry name" value="RASTRNSFRMNG"/>
</dbReference>
<sequence length="117" mass="13440">MGFVQSKVLKRPKKYRARILMLGLDSTGKTTLLYNMITGEELSTIPTMGFNVEELSHPNKKFTLDIWDIGGQKSIRRLWRHYYLGAQIHQTVIAWIWQEVSSEGLSTGGEWKNAPPF</sequence>